<organism evidence="1">
    <name type="scientific">marine sediment metagenome</name>
    <dbReference type="NCBI Taxonomy" id="412755"/>
    <lineage>
        <taxon>unclassified sequences</taxon>
        <taxon>metagenomes</taxon>
        <taxon>ecological metagenomes</taxon>
    </lineage>
</organism>
<evidence type="ECO:0000313" key="1">
    <source>
        <dbReference type="EMBL" id="GAF94880.1"/>
    </source>
</evidence>
<dbReference type="SUPFAM" id="SSF56112">
    <property type="entry name" value="Protein kinase-like (PK-like)"/>
    <property type="match status" value="1"/>
</dbReference>
<feature type="non-terminal residue" evidence="1">
    <location>
        <position position="255"/>
    </location>
</feature>
<protein>
    <recommendedName>
        <fullName evidence="2">Aminoglycoside phosphotransferase domain-containing protein</fullName>
    </recommendedName>
</protein>
<comment type="caution">
    <text evidence="1">The sequence shown here is derived from an EMBL/GenBank/DDBJ whole genome shotgun (WGS) entry which is preliminary data.</text>
</comment>
<proteinExistence type="predicted"/>
<dbReference type="AlphaFoldDB" id="X0V2M2"/>
<gene>
    <name evidence="1" type="ORF">S01H1_19525</name>
</gene>
<accession>X0V2M2</accession>
<sequence length="255" mass="28246">MTSAGVRWHSGDHCPNALTGADAPDWFELADNPGAELVKRNPLREVYRVTLARGVFFAKVFHHRGVAATLKRWVVGPPAVVELHIADALSRAGVSAIRALAAGVSPTGDRSILLSEEFLGAETLAELWEGSRPQPLRIAESLVAFLAKSHEARVLPRDVHPGNLLVRRGAAAGEWEIAYADLAGMRIGRSVTDHEAARSIAELYQWFRARSSAAQRVRFLRAYTRRRFGENRSLRRRFAHLVEAVAAAHQRRLWA</sequence>
<name>X0V2M2_9ZZZZ</name>
<dbReference type="InterPro" id="IPR011009">
    <property type="entry name" value="Kinase-like_dom_sf"/>
</dbReference>
<evidence type="ECO:0008006" key="2">
    <source>
        <dbReference type="Google" id="ProtNLM"/>
    </source>
</evidence>
<reference evidence="1" key="1">
    <citation type="journal article" date="2014" name="Front. Microbiol.">
        <title>High frequency of phylogenetically diverse reductive dehalogenase-homologous genes in deep subseafloor sedimentary metagenomes.</title>
        <authorList>
            <person name="Kawai M."/>
            <person name="Futagami T."/>
            <person name="Toyoda A."/>
            <person name="Takaki Y."/>
            <person name="Nishi S."/>
            <person name="Hori S."/>
            <person name="Arai W."/>
            <person name="Tsubouchi T."/>
            <person name="Morono Y."/>
            <person name="Uchiyama I."/>
            <person name="Ito T."/>
            <person name="Fujiyama A."/>
            <person name="Inagaki F."/>
            <person name="Takami H."/>
        </authorList>
    </citation>
    <scope>NUCLEOTIDE SEQUENCE</scope>
    <source>
        <strain evidence="1">Expedition CK06-06</strain>
    </source>
</reference>
<dbReference type="EMBL" id="BARS01010555">
    <property type="protein sequence ID" value="GAF94880.1"/>
    <property type="molecule type" value="Genomic_DNA"/>
</dbReference>